<dbReference type="AlphaFoldDB" id="A0AAQ3MXB6"/>
<sequence length="101" mass="11857">MLNFFLSFYFPLQKPLFWLNLFHQRAKVVEKIRKSCCILRCLLGWQKSQERRCLCRRSVGLSDCEIIRTAHSCVMKVSSSHCFSFPPFGLCHLELHAYSLA</sequence>
<evidence type="ECO:0000313" key="1">
    <source>
        <dbReference type="EMBL" id="WVY98595.1"/>
    </source>
</evidence>
<gene>
    <name evidence="1" type="ORF">V8G54_030746</name>
</gene>
<proteinExistence type="predicted"/>
<dbReference type="Proteomes" id="UP001374535">
    <property type="component" value="Chromosome 9"/>
</dbReference>
<reference evidence="1 2" key="1">
    <citation type="journal article" date="2023" name="Life. Sci Alliance">
        <title>Evolutionary insights into 3D genome organization and epigenetic landscape of Vigna mungo.</title>
        <authorList>
            <person name="Junaid A."/>
            <person name="Singh B."/>
            <person name="Bhatia S."/>
        </authorList>
    </citation>
    <scope>NUCLEOTIDE SEQUENCE [LARGE SCALE GENOMIC DNA]</scope>
    <source>
        <strain evidence="1">Urdbean</strain>
    </source>
</reference>
<evidence type="ECO:0000313" key="2">
    <source>
        <dbReference type="Proteomes" id="UP001374535"/>
    </source>
</evidence>
<protein>
    <submittedName>
        <fullName evidence="1">Uncharacterized protein</fullName>
    </submittedName>
</protein>
<name>A0AAQ3MXB6_VIGMU</name>
<dbReference type="EMBL" id="CP144692">
    <property type="protein sequence ID" value="WVY98595.1"/>
    <property type="molecule type" value="Genomic_DNA"/>
</dbReference>
<keyword evidence="2" id="KW-1185">Reference proteome</keyword>
<accession>A0AAQ3MXB6</accession>
<organism evidence="1 2">
    <name type="scientific">Vigna mungo</name>
    <name type="common">Black gram</name>
    <name type="synonym">Phaseolus mungo</name>
    <dbReference type="NCBI Taxonomy" id="3915"/>
    <lineage>
        <taxon>Eukaryota</taxon>
        <taxon>Viridiplantae</taxon>
        <taxon>Streptophyta</taxon>
        <taxon>Embryophyta</taxon>
        <taxon>Tracheophyta</taxon>
        <taxon>Spermatophyta</taxon>
        <taxon>Magnoliopsida</taxon>
        <taxon>eudicotyledons</taxon>
        <taxon>Gunneridae</taxon>
        <taxon>Pentapetalae</taxon>
        <taxon>rosids</taxon>
        <taxon>fabids</taxon>
        <taxon>Fabales</taxon>
        <taxon>Fabaceae</taxon>
        <taxon>Papilionoideae</taxon>
        <taxon>50 kb inversion clade</taxon>
        <taxon>NPAAA clade</taxon>
        <taxon>indigoferoid/millettioid clade</taxon>
        <taxon>Phaseoleae</taxon>
        <taxon>Vigna</taxon>
    </lineage>
</organism>